<name>A0A319DBF7_9EURO</name>
<dbReference type="InterPro" id="IPR026992">
    <property type="entry name" value="DIOX_N"/>
</dbReference>
<dbReference type="Proteomes" id="UP000247810">
    <property type="component" value="Unassembled WGS sequence"/>
</dbReference>
<evidence type="ECO:0000256" key="2">
    <source>
        <dbReference type="RuleBase" id="RU003682"/>
    </source>
</evidence>
<dbReference type="SUPFAM" id="SSF51197">
    <property type="entry name" value="Clavaminate synthase-like"/>
    <property type="match status" value="1"/>
</dbReference>
<dbReference type="InterPro" id="IPR044861">
    <property type="entry name" value="IPNS-like_FE2OG_OXY"/>
</dbReference>
<protein>
    <submittedName>
        <fullName evidence="4">Clavaminate synthase-like protein</fullName>
    </submittedName>
</protein>
<proteinExistence type="inferred from homology"/>
<reference evidence="4 5" key="1">
    <citation type="submission" date="2018-02" db="EMBL/GenBank/DDBJ databases">
        <title>The genomes of Aspergillus section Nigri reveals drivers in fungal speciation.</title>
        <authorList>
            <consortium name="DOE Joint Genome Institute"/>
            <person name="Vesth T.C."/>
            <person name="Nybo J."/>
            <person name="Theobald S."/>
            <person name="Brandl J."/>
            <person name="Frisvad J.C."/>
            <person name="Nielsen K.F."/>
            <person name="Lyhne E.K."/>
            <person name="Kogle M.E."/>
            <person name="Kuo A."/>
            <person name="Riley R."/>
            <person name="Clum A."/>
            <person name="Nolan M."/>
            <person name="Lipzen A."/>
            <person name="Salamov A."/>
            <person name="Henrissat B."/>
            <person name="Wiebenga A."/>
            <person name="De vries R.P."/>
            <person name="Grigoriev I.V."/>
            <person name="Mortensen U.H."/>
            <person name="Andersen M.R."/>
            <person name="Baker S.E."/>
        </authorList>
    </citation>
    <scope>NUCLEOTIDE SEQUENCE [LARGE SCALE GENOMIC DNA]</scope>
    <source>
        <strain evidence="4 5">CBS 707.79</strain>
    </source>
</reference>
<keyword evidence="2" id="KW-0408">Iron</keyword>
<dbReference type="Pfam" id="PF14226">
    <property type="entry name" value="DIOX_N"/>
    <property type="match status" value="1"/>
</dbReference>
<dbReference type="PANTHER" id="PTHR47990">
    <property type="entry name" value="2-OXOGLUTARATE (2OG) AND FE(II)-DEPENDENT OXYGENASE SUPERFAMILY PROTEIN-RELATED"/>
    <property type="match status" value="1"/>
</dbReference>
<dbReference type="Pfam" id="PF03171">
    <property type="entry name" value="2OG-FeII_Oxy"/>
    <property type="match status" value="1"/>
</dbReference>
<keyword evidence="5" id="KW-1185">Reference proteome</keyword>
<evidence type="ECO:0000256" key="1">
    <source>
        <dbReference type="ARBA" id="ARBA00008056"/>
    </source>
</evidence>
<comment type="similarity">
    <text evidence="1 2">Belongs to the iron/ascorbate-dependent oxidoreductase family.</text>
</comment>
<dbReference type="STRING" id="1448320.A0A319DBF7"/>
<dbReference type="OrthoDB" id="406156at2759"/>
<dbReference type="Gene3D" id="2.60.120.330">
    <property type="entry name" value="B-lactam Antibiotic, Isopenicillin N Synthase, Chain"/>
    <property type="match status" value="1"/>
</dbReference>
<dbReference type="VEuPathDB" id="FungiDB:BO71DRAFT_228205"/>
<dbReference type="GO" id="GO:0044283">
    <property type="term" value="P:small molecule biosynthetic process"/>
    <property type="evidence" value="ECO:0007669"/>
    <property type="project" value="UniProtKB-ARBA"/>
</dbReference>
<keyword evidence="2" id="KW-0479">Metal-binding</keyword>
<dbReference type="EMBL" id="KZ825870">
    <property type="protein sequence ID" value="PYH94484.1"/>
    <property type="molecule type" value="Genomic_DNA"/>
</dbReference>
<dbReference type="GO" id="GO:0016491">
    <property type="term" value="F:oxidoreductase activity"/>
    <property type="evidence" value="ECO:0007669"/>
    <property type="project" value="UniProtKB-KW"/>
</dbReference>
<evidence type="ECO:0000313" key="4">
    <source>
        <dbReference type="EMBL" id="PYH94484.1"/>
    </source>
</evidence>
<keyword evidence="2" id="KW-0560">Oxidoreductase</keyword>
<evidence type="ECO:0000259" key="3">
    <source>
        <dbReference type="PROSITE" id="PS51471"/>
    </source>
</evidence>
<sequence>MPAPTLPEAEHFVPVPSSKEPIDFVSLKTIDFSLYDNGLEARLQLAEQVRQAMTTQGFFVIINHGISEEEISRQVDIGHTIFTRTSPEEKLHLQAPIVEKGSYFGFKLRGHWRSGGGKRDNIENFNVYREIGLHEQPTAMHPFIPEIQRFIDFTHKDILYKVYRLFAVALQLPDEDFFVRLHDYDTHDESWLRYMEYYDERSPETSTDEKGLWLGGHQDLSALSLLFSQPMTTLQVRDYEDDQWKYVAHTPGAIIVNAGEIVKWWTGDYFKAAIHRVVQPPADQRGHDRSSVFYFAVPNDDVVINTLLEESPVLREAGVQRAHSPQDAPTSKEWVNGRVKITGQKAVFKEPGAEEKQAFTQVGKVTTTWFR</sequence>
<organism evidence="4 5">
    <name type="scientific">Aspergillus ellipticus CBS 707.79</name>
    <dbReference type="NCBI Taxonomy" id="1448320"/>
    <lineage>
        <taxon>Eukaryota</taxon>
        <taxon>Fungi</taxon>
        <taxon>Dikarya</taxon>
        <taxon>Ascomycota</taxon>
        <taxon>Pezizomycotina</taxon>
        <taxon>Eurotiomycetes</taxon>
        <taxon>Eurotiomycetidae</taxon>
        <taxon>Eurotiales</taxon>
        <taxon>Aspergillaceae</taxon>
        <taxon>Aspergillus</taxon>
        <taxon>Aspergillus subgen. Circumdati</taxon>
    </lineage>
</organism>
<dbReference type="InterPro" id="IPR050231">
    <property type="entry name" value="Iron_ascorbate_oxido_reductase"/>
</dbReference>
<feature type="domain" description="Fe2OG dioxygenase" evidence="3">
    <location>
        <begin position="188"/>
        <end position="298"/>
    </location>
</feature>
<gene>
    <name evidence="4" type="ORF">BO71DRAFT_228205</name>
</gene>
<accession>A0A319DBF7</accession>
<dbReference type="AlphaFoldDB" id="A0A319DBF7"/>
<dbReference type="PROSITE" id="PS51471">
    <property type="entry name" value="FE2OG_OXY"/>
    <property type="match status" value="1"/>
</dbReference>
<dbReference type="GO" id="GO:0046872">
    <property type="term" value="F:metal ion binding"/>
    <property type="evidence" value="ECO:0007669"/>
    <property type="project" value="UniProtKB-KW"/>
</dbReference>
<dbReference type="PRINTS" id="PR00682">
    <property type="entry name" value="IPNSYNTHASE"/>
</dbReference>
<dbReference type="InterPro" id="IPR027443">
    <property type="entry name" value="IPNS-like_sf"/>
</dbReference>
<dbReference type="InterPro" id="IPR005123">
    <property type="entry name" value="Oxoglu/Fe-dep_dioxygenase_dom"/>
</dbReference>
<evidence type="ECO:0000313" key="5">
    <source>
        <dbReference type="Proteomes" id="UP000247810"/>
    </source>
</evidence>